<organism evidence="2 3">
    <name type="scientific">Neogobius melanostomus</name>
    <name type="common">round goby</name>
    <dbReference type="NCBI Taxonomy" id="47308"/>
    <lineage>
        <taxon>Eukaryota</taxon>
        <taxon>Metazoa</taxon>
        <taxon>Chordata</taxon>
        <taxon>Craniata</taxon>
        <taxon>Vertebrata</taxon>
        <taxon>Euteleostomi</taxon>
        <taxon>Actinopterygii</taxon>
        <taxon>Neopterygii</taxon>
        <taxon>Teleostei</taxon>
        <taxon>Neoteleostei</taxon>
        <taxon>Acanthomorphata</taxon>
        <taxon>Gobiaria</taxon>
        <taxon>Gobiiformes</taxon>
        <taxon>Gobioidei</taxon>
        <taxon>Gobiidae</taxon>
        <taxon>Benthophilinae</taxon>
        <taxon>Neogobiini</taxon>
        <taxon>Neogobius</taxon>
    </lineage>
</organism>
<proteinExistence type="predicted"/>
<protein>
    <submittedName>
        <fullName evidence="2">Uncharacterized protein</fullName>
    </submittedName>
</protein>
<reference evidence="2" key="1">
    <citation type="submission" date="2025-08" db="UniProtKB">
        <authorList>
            <consortium name="Ensembl"/>
        </authorList>
    </citation>
    <scope>IDENTIFICATION</scope>
</reference>
<keyword evidence="1" id="KW-1133">Transmembrane helix</keyword>
<sequence>PASKTTPEMYMSFRACPGLGIRDTPVIRTTRTSDNPPLFSMSILCRLLTQFMSCTAELNNCLSSTPRASKHSAVPAPRRHSLDTLVVVDKSPTPPNPQPRINFPGSLNHHSSTCSSSMLCWIWAGSRSKSEVSPSLLHFLCALLVITGSHIRQRAKCPWQCLWGDWMHDRIRFLMPVHPFTCSLTSLRKPQCIPWPTENSAGSSRCGGAATLIRAHFFLIFFRLLVFRIFPVITHIFCLVSLSVF</sequence>
<dbReference type="AlphaFoldDB" id="A0A8C6TB53"/>
<keyword evidence="1" id="KW-0472">Membrane</keyword>
<accession>A0A8C6TB53</accession>
<dbReference type="Ensembl" id="ENSNMLT00000019176.1">
    <property type="protein sequence ID" value="ENSNMLP00000017050.1"/>
    <property type="gene ID" value="ENSNMLG00000011269.1"/>
</dbReference>
<feature type="transmembrane region" description="Helical" evidence="1">
    <location>
        <begin position="220"/>
        <end position="244"/>
    </location>
</feature>
<keyword evidence="3" id="KW-1185">Reference proteome</keyword>
<evidence type="ECO:0000256" key="1">
    <source>
        <dbReference type="SAM" id="Phobius"/>
    </source>
</evidence>
<name>A0A8C6TB53_9GOBI</name>
<dbReference type="Proteomes" id="UP000694523">
    <property type="component" value="Unplaced"/>
</dbReference>
<keyword evidence="1" id="KW-0812">Transmembrane</keyword>
<reference evidence="2" key="2">
    <citation type="submission" date="2025-09" db="UniProtKB">
        <authorList>
            <consortium name="Ensembl"/>
        </authorList>
    </citation>
    <scope>IDENTIFICATION</scope>
</reference>
<evidence type="ECO:0000313" key="2">
    <source>
        <dbReference type="Ensembl" id="ENSNMLP00000017050.1"/>
    </source>
</evidence>
<evidence type="ECO:0000313" key="3">
    <source>
        <dbReference type="Proteomes" id="UP000694523"/>
    </source>
</evidence>